<dbReference type="Proteomes" id="UP001178281">
    <property type="component" value="Unassembled WGS sequence"/>
</dbReference>
<evidence type="ECO:0000313" key="2">
    <source>
        <dbReference type="EMBL" id="MDP0398923.1"/>
    </source>
</evidence>
<comment type="caution">
    <text evidence="2">The sequence shown here is derived from an EMBL/GenBank/DDBJ whole genome shotgun (WGS) entry which is preliminary data.</text>
</comment>
<evidence type="ECO:0000256" key="1">
    <source>
        <dbReference type="SAM" id="MobiDB-lite"/>
    </source>
</evidence>
<feature type="region of interest" description="Disordered" evidence="1">
    <location>
        <begin position="193"/>
        <end position="212"/>
    </location>
</feature>
<protein>
    <submittedName>
        <fullName evidence="2">Uncharacterized protein</fullName>
    </submittedName>
</protein>
<dbReference type="RefSeq" id="WP_305111683.1">
    <property type="nucleotide sequence ID" value="NZ_JAUTIX010000005.1"/>
</dbReference>
<proteinExistence type="predicted"/>
<keyword evidence="3" id="KW-1185">Reference proteome</keyword>
<dbReference type="AlphaFoldDB" id="A0AA90NH24"/>
<gene>
    <name evidence="2" type="ORF">Q7X28_13400</name>
</gene>
<accession>A0AA90NH24</accession>
<evidence type="ECO:0000313" key="3">
    <source>
        <dbReference type="Proteomes" id="UP001178281"/>
    </source>
</evidence>
<name>A0AA90NH24_9ACTN</name>
<sequence length="212" mass="23281">MNWVSITALVVACASFGWNVVSWFANNSKTVEREALKGLKASLIALRADLMALSTDIATVDPMVELDPNALDNLNFVTSGAVSGSIPAVMDSRREVKFPPLRRRVDGIMPHVAEALIYWQTYKAMPVHPGIPPWIDVDSPTFNEDEIDLQAVNEWQQGYWAPREDLRVKAQRGISNAQDEIEACLNIIANRVHGAPIPPSPSKPDPDETPGG</sequence>
<reference evidence="2" key="1">
    <citation type="submission" date="2023-08" db="EMBL/GenBank/DDBJ databases">
        <title>The draft genome of Tsukamurella strandjordii strain 050030.</title>
        <authorList>
            <person name="Zhao F."/>
            <person name="Feng Y."/>
            <person name="Zong Z."/>
        </authorList>
    </citation>
    <scope>NUCLEOTIDE SEQUENCE</scope>
    <source>
        <strain evidence="2">050030</strain>
    </source>
</reference>
<organism evidence="2 3">
    <name type="scientific">Tsukamurella strandjordii</name>
    <dbReference type="NCBI Taxonomy" id="147577"/>
    <lineage>
        <taxon>Bacteria</taxon>
        <taxon>Bacillati</taxon>
        <taxon>Actinomycetota</taxon>
        <taxon>Actinomycetes</taxon>
        <taxon>Mycobacteriales</taxon>
        <taxon>Tsukamurellaceae</taxon>
        <taxon>Tsukamurella</taxon>
    </lineage>
</organism>
<dbReference type="EMBL" id="JAUTIX010000005">
    <property type="protein sequence ID" value="MDP0398923.1"/>
    <property type="molecule type" value="Genomic_DNA"/>
</dbReference>